<feature type="transmembrane region" description="Helical" evidence="11">
    <location>
        <begin position="240"/>
        <end position="260"/>
    </location>
</feature>
<keyword evidence="7 11" id="KW-0472">Membrane</keyword>
<evidence type="ECO:0008006" key="14">
    <source>
        <dbReference type="Google" id="ProtNLM"/>
    </source>
</evidence>
<dbReference type="Gene3D" id="1.20.1080.10">
    <property type="entry name" value="Glycerol uptake facilitator protein"/>
    <property type="match status" value="1"/>
</dbReference>
<evidence type="ECO:0000256" key="8">
    <source>
        <dbReference type="ARBA" id="ARBA00034651"/>
    </source>
</evidence>
<evidence type="ECO:0000256" key="9">
    <source>
        <dbReference type="RuleBase" id="RU000477"/>
    </source>
</evidence>
<keyword evidence="3 9" id="KW-0813">Transport</keyword>
<dbReference type="PANTHER" id="PTHR19139">
    <property type="entry name" value="AQUAPORIN TRANSPORTER"/>
    <property type="match status" value="1"/>
</dbReference>
<reference evidence="12 13" key="1">
    <citation type="submission" date="2015-01" db="EMBL/GenBank/DDBJ databases">
        <title>The Genome Sequence of Exophiala spinifera CBS89968.</title>
        <authorList>
            <consortium name="The Broad Institute Genomics Platform"/>
            <person name="Cuomo C."/>
            <person name="de Hoog S."/>
            <person name="Gorbushina A."/>
            <person name="Stielow B."/>
            <person name="Teixiera M."/>
            <person name="Abouelleil A."/>
            <person name="Chapman S.B."/>
            <person name="Priest M."/>
            <person name="Young S.K."/>
            <person name="Wortman J."/>
            <person name="Nusbaum C."/>
            <person name="Birren B."/>
        </authorList>
    </citation>
    <scope>NUCLEOTIDE SEQUENCE [LARGE SCALE GENOMIC DNA]</scope>
    <source>
        <strain evidence="12 13">CBS 89968</strain>
    </source>
</reference>
<feature type="region of interest" description="Disordered" evidence="10">
    <location>
        <begin position="1"/>
        <end position="24"/>
    </location>
</feature>
<evidence type="ECO:0000256" key="11">
    <source>
        <dbReference type="SAM" id="Phobius"/>
    </source>
</evidence>
<evidence type="ECO:0000256" key="4">
    <source>
        <dbReference type="ARBA" id="ARBA00022692"/>
    </source>
</evidence>
<dbReference type="Pfam" id="PF00230">
    <property type="entry name" value="MIP"/>
    <property type="match status" value="1"/>
</dbReference>
<comment type="similarity">
    <text evidence="2 9">Belongs to the MIP/aquaporin (TC 1.A.8) family.</text>
</comment>
<dbReference type="VEuPathDB" id="FungiDB:PV08_01489"/>
<name>A0A0D2BR38_9EURO</name>
<evidence type="ECO:0000313" key="13">
    <source>
        <dbReference type="Proteomes" id="UP000053328"/>
    </source>
</evidence>
<dbReference type="GO" id="GO:0005886">
    <property type="term" value="C:plasma membrane"/>
    <property type="evidence" value="ECO:0007669"/>
    <property type="project" value="TreeGrafter"/>
</dbReference>
<evidence type="ECO:0000256" key="6">
    <source>
        <dbReference type="ARBA" id="ARBA00022989"/>
    </source>
</evidence>
<proteinExistence type="inferred from homology"/>
<dbReference type="FunFam" id="1.20.1080.10:FF:000014">
    <property type="entry name" value="Aquaporin 1"/>
    <property type="match status" value="1"/>
</dbReference>
<keyword evidence="4 9" id="KW-0812">Transmembrane</keyword>
<evidence type="ECO:0000256" key="2">
    <source>
        <dbReference type="ARBA" id="ARBA00006175"/>
    </source>
</evidence>
<evidence type="ECO:0000256" key="7">
    <source>
        <dbReference type="ARBA" id="ARBA00023136"/>
    </source>
</evidence>
<protein>
    <recommendedName>
        <fullName evidence="14">Aquaporin</fullName>
    </recommendedName>
</protein>
<sequence>MPRSWTPTSLQGHSALRSRDGARDYPFAGEEQARREESKRRRARQHFVAALGEFVGTVLFLWFSFAIGQTAASTGDVAGTSSQIVLTSLGFGFSLLVNVWVFYRISGGLFNPAVTLGMVITGNLPWLRGLLLLPAQLLGGMVAAALVKCMFPPKDLAFNTLLMNGTTPAQGVFIEMFLTALLVFTVLMLAAEKQRSTFVAPVGIGLALFVAMMAGIRWTGASLNPARSLGPAVATPHFPGYHYIYWFGPIMGALVAGGYYRFVKWLHYEDANPGQDAIDEREKEKEEETTQS</sequence>
<feature type="transmembrane region" description="Helical" evidence="11">
    <location>
        <begin position="47"/>
        <end position="72"/>
    </location>
</feature>
<dbReference type="SUPFAM" id="SSF81338">
    <property type="entry name" value="Aquaporin-like"/>
    <property type="match status" value="1"/>
</dbReference>
<feature type="transmembrane region" description="Helical" evidence="11">
    <location>
        <begin position="198"/>
        <end position="220"/>
    </location>
</feature>
<dbReference type="GO" id="GO:0015250">
    <property type="term" value="F:water channel activity"/>
    <property type="evidence" value="ECO:0007669"/>
    <property type="project" value="TreeGrafter"/>
</dbReference>
<dbReference type="PANTHER" id="PTHR19139:SF283">
    <property type="entry name" value="AQUAPORIN"/>
    <property type="match status" value="1"/>
</dbReference>
<dbReference type="OrthoDB" id="3222at2759"/>
<dbReference type="PRINTS" id="PR00783">
    <property type="entry name" value="MINTRINSICP"/>
</dbReference>
<accession>A0A0D2BR38</accession>
<dbReference type="GeneID" id="27328572"/>
<evidence type="ECO:0000256" key="5">
    <source>
        <dbReference type="ARBA" id="ARBA00022737"/>
    </source>
</evidence>
<dbReference type="Proteomes" id="UP000053328">
    <property type="component" value="Unassembled WGS sequence"/>
</dbReference>
<keyword evidence="5" id="KW-0677">Repeat</keyword>
<evidence type="ECO:0000256" key="3">
    <source>
        <dbReference type="ARBA" id="ARBA00022448"/>
    </source>
</evidence>
<dbReference type="InterPro" id="IPR034294">
    <property type="entry name" value="Aquaporin_transptr"/>
</dbReference>
<comment type="subcellular location">
    <subcellularLocation>
        <location evidence="1">Membrane</location>
        <topology evidence="1">Multi-pass membrane protein</topology>
    </subcellularLocation>
</comment>
<evidence type="ECO:0000256" key="10">
    <source>
        <dbReference type="SAM" id="MobiDB-lite"/>
    </source>
</evidence>
<organism evidence="12 13">
    <name type="scientific">Exophiala spinifera</name>
    <dbReference type="NCBI Taxonomy" id="91928"/>
    <lineage>
        <taxon>Eukaryota</taxon>
        <taxon>Fungi</taxon>
        <taxon>Dikarya</taxon>
        <taxon>Ascomycota</taxon>
        <taxon>Pezizomycotina</taxon>
        <taxon>Eurotiomycetes</taxon>
        <taxon>Chaetothyriomycetidae</taxon>
        <taxon>Chaetothyriales</taxon>
        <taxon>Herpotrichiellaceae</taxon>
        <taxon>Exophiala</taxon>
    </lineage>
</organism>
<keyword evidence="13" id="KW-1185">Reference proteome</keyword>
<feature type="transmembrane region" description="Helical" evidence="11">
    <location>
        <begin position="84"/>
        <end position="105"/>
    </location>
</feature>
<keyword evidence="6 11" id="KW-1133">Transmembrane helix</keyword>
<dbReference type="STRING" id="91928.A0A0D2BR38"/>
<feature type="compositionally biased region" description="Polar residues" evidence="10">
    <location>
        <begin position="1"/>
        <end position="12"/>
    </location>
</feature>
<feature type="transmembrane region" description="Helical" evidence="11">
    <location>
        <begin position="167"/>
        <end position="191"/>
    </location>
</feature>
<dbReference type="InterPro" id="IPR023271">
    <property type="entry name" value="Aquaporin-like"/>
</dbReference>
<comment type="catalytic activity">
    <reaction evidence="8">
        <text>H2O(in) = H2O(out)</text>
        <dbReference type="Rhea" id="RHEA:29667"/>
        <dbReference type="ChEBI" id="CHEBI:15377"/>
    </reaction>
</comment>
<feature type="transmembrane region" description="Helical" evidence="11">
    <location>
        <begin position="126"/>
        <end position="147"/>
    </location>
</feature>
<evidence type="ECO:0000313" key="12">
    <source>
        <dbReference type="EMBL" id="KIW20910.1"/>
    </source>
</evidence>
<dbReference type="EMBL" id="KN847492">
    <property type="protein sequence ID" value="KIW20910.1"/>
    <property type="molecule type" value="Genomic_DNA"/>
</dbReference>
<evidence type="ECO:0000256" key="1">
    <source>
        <dbReference type="ARBA" id="ARBA00004141"/>
    </source>
</evidence>
<gene>
    <name evidence="12" type="ORF">PV08_01489</name>
</gene>
<dbReference type="RefSeq" id="XP_016241126.1">
    <property type="nucleotide sequence ID" value="XM_016375850.1"/>
</dbReference>
<dbReference type="InterPro" id="IPR000425">
    <property type="entry name" value="MIP"/>
</dbReference>
<dbReference type="AlphaFoldDB" id="A0A0D2BR38"/>
<dbReference type="HOGENOM" id="CLU_020019_1_4_1"/>